<evidence type="ECO:0000313" key="3">
    <source>
        <dbReference type="EMBL" id="KAJ3751456.1"/>
    </source>
</evidence>
<reference evidence="2" key="1">
    <citation type="submission" date="2022-08" db="EMBL/GenBank/DDBJ databases">
        <authorList>
            <consortium name="DOE Joint Genome Institute"/>
            <person name="Min B."/>
            <person name="Sierra-Patev S."/>
            <person name="Naranjo-Ortiz M."/>
            <person name="Looney B."/>
            <person name="Konkel Z."/>
            <person name="Slot J.C."/>
            <person name="Sakamoto Y."/>
            <person name="Steenwyk J.L."/>
            <person name="Rokas A."/>
            <person name="Carro J."/>
            <person name="Camarero S."/>
            <person name="Ferreira P."/>
            <person name="Molpeceres G."/>
            <person name="Ruiz-duenas F.J."/>
            <person name="Serrano A."/>
            <person name="Henrissat B."/>
            <person name="Drula E."/>
            <person name="Hughes K.W."/>
            <person name="Mata J.L."/>
            <person name="Ishikawa N.K."/>
            <person name="Vargas-Isla R."/>
            <person name="Ushijima S."/>
            <person name="Smith C.A."/>
            <person name="Ahrendt S."/>
            <person name="Andreopoulos W."/>
            <person name="He G."/>
            <person name="LaButti K."/>
            <person name="Lipzen A."/>
            <person name="Ng V."/>
            <person name="Riley R."/>
            <person name="Sandor L."/>
            <person name="Barry K."/>
            <person name="Martinez A.T."/>
            <person name="Xiao Y."/>
            <person name="Gibbons J.G."/>
            <person name="Terashima K."/>
            <person name="Hibbett D.S."/>
            <person name="Grigoriev I.V."/>
        </authorList>
    </citation>
    <scope>NUCLEOTIDE SEQUENCE</scope>
    <source>
        <strain evidence="2">TFB7810</strain>
    </source>
</reference>
<accession>A0A9W8TRH3</accession>
<feature type="compositionally biased region" description="Polar residues" evidence="1">
    <location>
        <begin position="90"/>
        <end position="101"/>
    </location>
</feature>
<evidence type="ECO:0000313" key="2">
    <source>
        <dbReference type="EMBL" id="KAJ3738331.1"/>
    </source>
</evidence>
<reference evidence="2 4" key="2">
    <citation type="journal article" date="2023" name="Proc. Natl. Acad. Sci. U.S.A.">
        <title>A global phylogenomic analysis of the shiitake genus Lentinula.</title>
        <authorList>
            <person name="Sierra-Patev S."/>
            <person name="Min B."/>
            <person name="Naranjo-Ortiz M."/>
            <person name="Looney B."/>
            <person name="Konkel Z."/>
            <person name="Slot J.C."/>
            <person name="Sakamoto Y."/>
            <person name="Steenwyk J.L."/>
            <person name="Rokas A."/>
            <person name="Carro J."/>
            <person name="Camarero S."/>
            <person name="Ferreira P."/>
            <person name="Molpeceres G."/>
            <person name="Ruiz-Duenas F.J."/>
            <person name="Serrano A."/>
            <person name="Henrissat B."/>
            <person name="Drula E."/>
            <person name="Hughes K.W."/>
            <person name="Mata J.L."/>
            <person name="Ishikawa N.K."/>
            <person name="Vargas-Isla R."/>
            <person name="Ushijima S."/>
            <person name="Smith C.A."/>
            <person name="Donoghue J."/>
            <person name="Ahrendt S."/>
            <person name="Andreopoulos W."/>
            <person name="He G."/>
            <person name="LaButti K."/>
            <person name="Lipzen A."/>
            <person name="Ng V."/>
            <person name="Riley R."/>
            <person name="Sandor L."/>
            <person name="Barry K."/>
            <person name="Martinez A.T."/>
            <person name="Xiao Y."/>
            <person name="Gibbons J.G."/>
            <person name="Terashima K."/>
            <person name="Grigoriev I.V."/>
            <person name="Hibbett D."/>
        </authorList>
    </citation>
    <scope>NUCLEOTIDE SEQUENCE [LARGE SCALE GENOMIC DNA]</scope>
    <source>
        <strain evidence="2 4">TFB7810</strain>
    </source>
</reference>
<evidence type="ECO:0000313" key="4">
    <source>
        <dbReference type="Proteomes" id="UP001142393"/>
    </source>
</evidence>
<dbReference type="EMBL" id="JANVFU010000001">
    <property type="protein sequence ID" value="KAJ3751456.1"/>
    <property type="molecule type" value="Genomic_DNA"/>
</dbReference>
<dbReference type="AlphaFoldDB" id="A0A9W8TRH3"/>
<feature type="compositionally biased region" description="Acidic residues" evidence="1">
    <location>
        <begin position="376"/>
        <end position="397"/>
    </location>
</feature>
<dbReference type="Proteomes" id="UP001142393">
    <property type="component" value="Unassembled WGS sequence"/>
</dbReference>
<gene>
    <name evidence="3" type="ORF">DFH05DRAFT_1519657</name>
    <name evidence="2" type="ORF">DFH05DRAFT_1531508</name>
</gene>
<dbReference type="Pfam" id="PF14441">
    <property type="entry name" value="OTT_1508_deam"/>
    <property type="match status" value="1"/>
</dbReference>
<name>A0A9W8TRH3_9AGAR</name>
<keyword evidence="4" id="KW-1185">Reference proteome</keyword>
<evidence type="ECO:0000256" key="1">
    <source>
        <dbReference type="SAM" id="MobiDB-lite"/>
    </source>
</evidence>
<dbReference type="InterPro" id="IPR027796">
    <property type="entry name" value="OTT_1508_deam-like"/>
</dbReference>
<sequence>MPSNYNDANLTGHVRSDIVMLSSMLNGQQAHVSALERGRNDDKLTLLTHISVLLTTGDDNAPLAHSVHAVYGRLTPAALECLVCSENVPQTEQETKGTQATPALPDPGRLTSIPDAGDVNRGSQLLDEWDKADQRNYSLKDHLRDVFQIFSSLKPPSATESLEAFSFFIHRRAFRKLGWRIKEFLTHLNDSPFTVLKTVDFTRISAQQFAIPFTLAEYDLLQLSKFPLGDERPVTLSINSDNVKDWLDGFQQLFNFLQGFFPCPREEPTYALPTREAVLGGVGSIQLIMKLKPVLKHILLVSGVESTLLCAKASSSSEDSDAFQFPATPQASRERQPDNDRATDTKNMFAAEDVKDMFTAKDTEDTSAATVSPPSSEDDEDSDESSDETAIENEDEKDNLPLTFPHTSESVRRLLQSMYAILAWQTAVNSLSKHLGKFAEVHMRVQFFECDRVPRIKQDSRMKAKLNEIFPGLDLGQKSFGRMSRSWSRAKVHAEATLMAWVFTQSKMDPSKFFEEEIPIAASKQCCYLCYRLQEKLNDFGSLKFRLPGSHHGIFAWIPPRDVPNQILVELRSDLLRIVSDVSAQHSRQTSTTNFPVVNES</sequence>
<organism evidence="2 4">
    <name type="scientific">Lentinula detonsa</name>
    <dbReference type="NCBI Taxonomy" id="2804962"/>
    <lineage>
        <taxon>Eukaryota</taxon>
        <taxon>Fungi</taxon>
        <taxon>Dikarya</taxon>
        <taxon>Basidiomycota</taxon>
        <taxon>Agaricomycotina</taxon>
        <taxon>Agaricomycetes</taxon>
        <taxon>Agaricomycetidae</taxon>
        <taxon>Agaricales</taxon>
        <taxon>Marasmiineae</taxon>
        <taxon>Omphalotaceae</taxon>
        <taxon>Lentinula</taxon>
    </lineage>
</organism>
<protein>
    <submittedName>
        <fullName evidence="2">Uncharacterized protein</fullName>
    </submittedName>
</protein>
<feature type="region of interest" description="Disordered" evidence="1">
    <location>
        <begin position="319"/>
        <end position="344"/>
    </location>
</feature>
<feature type="region of interest" description="Disordered" evidence="1">
    <location>
        <begin position="90"/>
        <end position="119"/>
    </location>
</feature>
<feature type="compositionally biased region" description="Basic and acidic residues" evidence="1">
    <location>
        <begin position="332"/>
        <end position="344"/>
    </location>
</feature>
<comment type="caution">
    <text evidence="2">The sequence shown here is derived from an EMBL/GenBank/DDBJ whole genome shotgun (WGS) entry which is preliminary data.</text>
</comment>
<feature type="region of interest" description="Disordered" evidence="1">
    <location>
        <begin position="360"/>
        <end position="404"/>
    </location>
</feature>
<dbReference type="EMBL" id="JANVFU010000049">
    <property type="protein sequence ID" value="KAJ3738331.1"/>
    <property type="molecule type" value="Genomic_DNA"/>
</dbReference>
<proteinExistence type="predicted"/>